<accession>Q1YW30</accession>
<evidence type="ECO:0000313" key="2">
    <source>
        <dbReference type="Proteomes" id="UP000003789"/>
    </source>
</evidence>
<sequence length="70" mass="8189">MWAKWELYWRSLTLEQRNIIADLSGCSIWHLRNIGFDGKRASPTLAIKIELACGYPKEMLRPDIFGEYKS</sequence>
<dbReference type="EMBL" id="AAPH01000057">
    <property type="protein sequence ID" value="EAS40481.1"/>
    <property type="molecule type" value="Genomic_DNA"/>
</dbReference>
<gene>
    <name evidence="1" type="ORF">P3TCK_17462</name>
</gene>
<dbReference type="Proteomes" id="UP000003789">
    <property type="component" value="Unassembled WGS sequence"/>
</dbReference>
<evidence type="ECO:0000313" key="1">
    <source>
        <dbReference type="EMBL" id="EAS40481.1"/>
    </source>
</evidence>
<protein>
    <submittedName>
        <fullName evidence="1">Uncharacterized protein</fullName>
    </submittedName>
</protein>
<organism evidence="1 2">
    <name type="scientific">Photobacterium profundum 3TCK</name>
    <dbReference type="NCBI Taxonomy" id="314280"/>
    <lineage>
        <taxon>Bacteria</taxon>
        <taxon>Pseudomonadati</taxon>
        <taxon>Pseudomonadota</taxon>
        <taxon>Gammaproteobacteria</taxon>
        <taxon>Vibrionales</taxon>
        <taxon>Vibrionaceae</taxon>
        <taxon>Photobacterium</taxon>
    </lineage>
</organism>
<dbReference type="AlphaFoldDB" id="Q1YW30"/>
<name>Q1YW30_9GAMM</name>
<dbReference type="InterPro" id="IPR010982">
    <property type="entry name" value="Lambda_DNA-bd_dom_sf"/>
</dbReference>
<proteinExistence type="predicted"/>
<comment type="caution">
    <text evidence="1">The sequence shown here is derived from an EMBL/GenBank/DDBJ whole genome shotgun (WGS) entry which is preliminary data.</text>
</comment>
<reference evidence="1 2" key="1">
    <citation type="submission" date="2006-03" db="EMBL/GenBank/DDBJ databases">
        <authorList>
            <person name="Bartlett D.H."/>
            <person name="Valle G."/>
            <person name="Lauro F.M."/>
            <person name="Vezzi A."/>
            <person name="Simonato F."/>
            <person name="Eloe E."/>
            <person name="Vitulo N."/>
            <person name="Stratton T.K."/>
            <person name="D'angelo M."/>
            <person name="Ferriera S."/>
            <person name="Johnson J."/>
            <person name="Kravitz S."/>
            <person name="Beeson K."/>
            <person name="Sutton G."/>
            <person name="Rogers Y."/>
            <person name="Friedman R."/>
            <person name="Frazier M."/>
            <person name="Venter J.C."/>
        </authorList>
    </citation>
    <scope>NUCLEOTIDE SEQUENCE [LARGE SCALE GENOMIC DNA]</scope>
    <source>
        <strain evidence="1 2">3TCK</strain>
    </source>
</reference>
<dbReference type="HOGENOM" id="CLU_2754375_0_0_6"/>
<dbReference type="Gene3D" id="1.10.260.40">
    <property type="entry name" value="lambda repressor-like DNA-binding domains"/>
    <property type="match status" value="1"/>
</dbReference>
<dbReference type="RefSeq" id="WP_006231399.1">
    <property type="nucleotide sequence ID" value="NZ_CH724135.1"/>
</dbReference>
<dbReference type="GO" id="GO:0003677">
    <property type="term" value="F:DNA binding"/>
    <property type="evidence" value="ECO:0007669"/>
    <property type="project" value="InterPro"/>
</dbReference>